<protein>
    <submittedName>
        <fullName evidence="2">Uncharacterized protein</fullName>
    </submittedName>
</protein>
<dbReference type="Proteomes" id="UP000242469">
    <property type="component" value="Unassembled WGS sequence"/>
</dbReference>
<keyword evidence="1" id="KW-0472">Membrane</keyword>
<feature type="transmembrane region" description="Helical" evidence="1">
    <location>
        <begin position="181"/>
        <end position="197"/>
    </location>
</feature>
<proteinExistence type="predicted"/>
<dbReference type="EMBL" id="FNRJ01000014">
    <property type="protein sequence ID" value="SEB04015.1"/>
    <property type="molecule type" value="Genomic_DNA"/>
</dbReference>
<feature type="transmembrane region" description="Helical" evidence="1">
    <location>
        <begin position="150"/>
        <end position="169"/>
    </location>
</feature>
<name>A0A1H4G360_9GAMM</name>
<keyword evidence="1" id="KW-1133">Transmembrane helix</keyword>
<evidence type="ECO:0000313" key="3">
    <source>
        <dbReference type="Proteomes" id="UP000242469"/>
    </source>
</evidence>
<gene>
    <name evidence="2" type="ORF">SAMN02745729_1145</name>
</gene>
<evidence type="ECO:0000256" key="1">
    <source>
        <dbReference type="SAM" id="Phobius"/>
    </source>
</evidence>
<accession>A0A1H4G360</accession>
<evidence type="ECO:0000313" key="2">
    <source>
        <dbReference type="EMBL" id="SEB04015.1"/>
    </source>
</evidence>
<dbReference type="AlphaFoldDB" id="A0A1H4G360"/>
<keyword evidence="3" id="KW-1185">Reference proteome</keyword>
<sequence length="199" mass="22636">MRLPTFTESLFGASLFFLCCYLAAFNYELLGRDKVCSIDLLTTNEGACLVNPGVTSEFRLIVNFGGDIDTVTTKVPVSIHITSETYEYSKTNIIQKSAITGAGRRYYQTLNYGDFKISKNEETEILLKAGAGVENLRLFKAQIVPSLSNIYIYTFAMLFLLFLFLSIFLRKKIFLQRYGKPIPYILYFFVALIALTWNI</sequence>
<keyword evidence="1" id="KW-0812">Transmembrane</keyword>
<organism evidence="2 3">
    <name type="scientific">Marinobacterium iners DSM 11526</name>
    <dbReference type="NCBI Taxonomy" id="1122198"/>
    <lineage>
        <taxon>Bacteria</taxon>
        <taxon>Pseudomonadati</taxon>
        <taxon>Pseudomonadota</taxon>
        <taxon>Gammaproteobacteria</taxon>
        <taxon>Oceanospirillales</taxon>
        <taxon>Oceanospirillaceae</taxon>
        <taxon>Marinobacterium</taxon>
    </lineage>
</organism>
<reference evidence="3" key="1">
    <citation type="submission" date="2016-10" db="EMBL/GenBank/DDBJ databases">
        <authorList>
            <person name="Varghese N."/>
            <person name="Submissions S."/>
        </authorList>
    </citation>
    <scope>NUCLEOTIDE SEQUENCE [LARGE SCALE GENOMIC DNA]</scope>
    <source>
        <strain evidence="3">DSM 11526</strain>
    </source>
</reference>